<dbReference type="EMBL" id="VSWD01000009">
    <property type="protein sequence ID" value="KAK3094039.1"/>
    <property type="molecule type" value="Genomic_DNA"/>
</dbReference>
<protein>
    <recommendedName>
        <fullName evidence="4">NADP-dependent oxidoreductase domain-containing protein 1</fullName>
    </recommendedName>
</protein>
<evidence type="ECO:0000256" key="1">
    <source>
        <dbReference type="ARBA" id="ARBA00005525"/>
    </source>
</evidence>
<keyword evidence="2" id="KW-0560">Oxidoreductase</keyword>
<dbReference type="Proteomes" id="UP001186944">
    <property type="component" value="Unassembled WGS sequence"/>
</dbReference>
<name>A0AA88XXW9_PINIB</name>
<dbReference type="Gene3D" id="3.40.50.720">
    <property type="entry name" value="NAD(P)-binding Rossmann-like Domain"/>
    <property type="match status" value="1"/>
</dbReference>
<keyword evidence="7" id="KW-1185">Reference proteome</keyword>
<dbReference type="SUPFAM" id="SSF51735">
    <property type="entry name" value="NAD(P)-binding Rossmann-fold domains"/>
    <property type="match status" value="1"/>
</dbReference>
<dbReference type="GO" id="GO:0055129">
    <property type="term" value="P:L-proline biosynthetic process"/>
    <property type="evidence" value="ECO:0007669"/>
    <property type="project" value="TreeGrafter"/>
</dbReference>
<evidence type="ECO:0000313" key="6">
    <source>
        <dbReference type="EMBL" id="KAK3094039.1"/>
    </source>
</evidence>
<feature type="domain" description="Pyrroline-5-carboxylate reductase catalytic N-terminal" evidence="5">
    <location>
        <begin position="95"/>
        <end position="188"/>
    </location>
</feature>
<organism evidence="6 7">
    <name type="scientific">Pinctada imbricata</name>
    <name type="common">Atlantic pearl-oyster</name>
    <name type="synonym">Pinctada martensii</name>
    <dbReference type="NCBI Taxonomy" id="66713"/>
    <lineage>
        <taxon>Eukaryota</taxon>
        <taxon>Metazoa</taxon>
        <taxon>Spiralia</taxon>
        <taxon>Lophotrochozoa</taxon>
        <taxon>Mollusca</taxon>
        <taxon>Bivalvia</taxon>
        <taxon>Autobranchia</taxon>
        <taxon>Pteriomorphia</taxon>
        <taxon>Pterioida</taxon>
        <taxon>Pterioidea</taxon>
        <taxon>Pteriidae</taxon>
        <taxon>Pinctada</taxon>
    </lineage>
</organism>
<dbReference type="AlphaFoldDB" id="A0AA88XXW9"/>
<sequence>MASTSAKSGQDEETLPADITQNLKTLQFESALSDDEKQLLHLRERSHALTVAGCVHATFMARLLQEARQIRTQMKNPQKKAAKILSDNESRDPLKIGLLGCGRLGSQLAHCLLTYGGIHPKHLKISTRRPETLEYLQNKGVDCFHDNIKLVSNTHLVILAVLPSQLQVIAEEIKDHIPQASIVYSLVASFSPKRLKQLLLTTNIIHPVYTWAPEGQVKWDISCNVNTTLENPATVRRLCPLPECMKEGLIQTSDKLLELMIFAVLNLCTALQLTKVESLGVLHTVTFRDSDKDKLREEDFIRKTADTMGVFPRFDLVRIAQTNTSVHKRLSGSEHLKSALIDNFVASFDEYVQKKLASLRNQKKF</sequence>
<evidence type="ECO:0000256" key="4">
    <source>
        <dbReference type="ARBA" id="ARBA00072230"/>
    </source>
</evidence>
<comment type="similarity">
    <text evidence="1">Belongs to the pyrroline-5-carboxylate reductase family.</text>
</comment>
<evidence type="ECO:0000256" key="2">
    <source>
        <dbReference type="ARBA" id="ARBA00023002"/>
    </source>
</evidence>
<dbReference type="PANTHER" id="PTHR11645:SF58">
    <property type="entry name" value="NADP-DEPENDENT OXIDOREDUCTASE DOMAIN-CONTAINING PROTEIN 1"/>
    <property type="match status" value="1"/>
</dbReference>
<dbReference type="InterPro" id="IPR028939">
    <property type="entry name" value="P5C_Rdtase_cat_N"/>
</dbReference>
<dbReference type="FunFam" id="3.40.50.720:FF:000447">
    <property type="entry name" value="NADP dependent oxidoreductase domain containing 1"/>
    <property type="match status" value="1"/>
</dbReference>
<comment type="function">
    <text evidence="3">Probable oxidoreductase.</text>
</comment>
<dbReference type="PANTHER" id="PTHR11645">
    <property type="entry name" value="PYRROLINE-5-CARBOXYLATE REDUCTASE"/>
    <property type="match status" value="1"/>
</dbReference>
<dbReference type="GO" id="GO:0004735">
    <property type="term" value="F:pyrroline-5-carboxylate reductase activity"/>
    <property type="evidence" value="ECO:0007669"/>
    <property type="project" value="TreeGrafter"/>
</dbReference>
<gene>
    <name evidence="6" type="ORF">FSP39_023312</name>
</gene>
<evidence type="ECO:0000259" key="5">
    <source>
        <dbReference type="Pfam" id="PF03807"/>
    </source>
</evidence>
<comment type="caution">
    <text evidence="6">The sequence shown here is derived from an EMBL/GenBank/DDBJ whole genome shotgun (WGS) entry which is preliminary data.</text>
</comment>
<evidence type="ECO:0000313" key="7">
    <source>
        <dbReference type="Proteomes" id="UP001186944"/>
    </source>
</evidence>
<dbReference type="InterPro" id="IPR036291">
    <property type="entry name" value="NAD(P)-bd_dom_sf"/>
</dbReference>
<dbReference type="Pfam" id="PF03807">
    <property type="entry name" value="F420_oxidored"/>
    <property type="match status" value="1"/>
</dbReference>
<evidence type="ECO:0000256" key="3">
    <source>
        <dbReference type="ARBA" id="ARBA00054560"/>
    </source>
</evidence>
<proteinExistence type="inferred from homology"/>
<reference evidence="6" key="1">
    <citation type="submission" date="2019-08" db="EMBL/GenBank/DDBJ databases">
        <title>The improved chromosome-level genome for the pearl oyster Pinctada fucata martensii using PacBio sequencing and Hi-C.</title>
        <authorList>
            <person name="Zheng Z."/>
        </authorList>
    </citation>
    <scope>NUCLEOTIDE SEQUENCE</scope>
    <source>
        <strain evidence="6">ZZ-2019</strain>
        <tissue evidence="6">Adductor muscle</tissue>
    </source>
</reference>
<accession>A0AA88XXW9</accession>